<dbReference type="InterPro" id="IPR052529">
    <property type="entry name" value="Bact_Transport_Assoc"/>
</dbReference>
<feature type="transmembrane region" description="Helical" evidence="1">
    <location>
        <begin position="59"/>
        <end position="88"/>
    </location>
</feature>
<sequence>MPKLSAHPTHLNERIKSLDILRGFALLGILLINILLFALPNAAFSNPSVMGDLSSSDHFSYYLVHVFGELKFMTMFSILFGAGILLFITRLENKEIDGSKIHIRRMLWLLLFGMIHAYFIWFGDILVAYSLIGLIAVLLRKMKDQWKIVLCVILYLIPMGFFYMIGSLFESMPKEMAADAMKDFSPSQDLLKAEIDLYQVGSWFDIFVKRAKLNMNYQVGSFFMLSMWRTTGMMLLGMVLLNKGILSAEKSKLFYLILAVVGLTVGTLFSNEGIHQMIEAKWEVIHFFKFGYQFNYFGSLFTSLGYIGLIILIYQMKILQFLTKALEAVGRMAFTNYLCQSIICSIIFYSYGFGMFARFSRIELLALVALIWIFQMISSYYWLKYYRMGPFEWLWRYLTYKEKPQLSLNVKHQ</sequence>
<proteinExistence type="predicted"/>
<feature type="domain" description="DUF418" evidence="2">
    <location>
        <begin position="242"/>
        <end position="401"/>
    </location>
</feature>
<feature type="transmembrane region" description="Helical" evidence="1">
    <location>
        <begin position="109"/>
        <end position="139"/>
    </location>
</feature>
<keyword evidence="1" id="KW-1133">Transmembrane helix</keyword>
<evidence type="ECO:0000259" key="2">
    <source>
        <dbReference type="Pfam" id="PF04235"/>
    </source>
</evidence>
<feature type="transmembrane region" description="Helical" evidence="1">
    <location>
        <begin position="145"/>
        <end position="166"/>
    </location>
</feature>
<dbReference type="RefSeq" id="WP_275110083.1">
    <property type="nucleotide sequence ID" value="NZ_JAKJSC010000002.1"/>
</dbReference>
<protein>
    <submittedName>
        <fullName evidence="3">DUF418 domain-containing protein</fullName>
    </submittedName>
</protein>
<dbReference type="PANTHER" id="PTHR30590:SF2">
    <property type="entry name" value="INNER MEMBRANE PROTEIN"/>
    <property type="match status" value="1"/>
</dbReference>
<dbReference type="Pfam" id="PF04235">
    <property type="entry name" value="DUF418"/>
    <property type="match status" value="1"/>
</dbReference>
<evidence type="ECO:0000313" key="4">
    <source>
        <dbReference type="Proteomes" id="UP001528920"/>
    </source>
</evidence>
<gene>
    <name evidence="3" type="ORF">L3049_12115</name>
</gene>
<feature type="transmembrane region" description="Helical" evidence="1">
    <location>
        <begin position="334"/>
        <end position="352"/>
    </location>
</feature>
<evidence type="ECO:0000256" key="1">
    <source>
        <dbReference type="SAM" id="Phobius"/>
    </source>
</evidence>
<dbReference type="PANTHER" id="PTHR30590">
    <property type="entry name" value="INNER MEMBRANE PROTEIN"/>
    <property type="match status" value="1"/>
</dbReference>
<name>A0ABT5VTK2_9BACT</name>
<feature type="transmembrane region" description="Helical" evidence="1">
    <location>
        <begin position="294"/>
        <end position="314"/>
    </location>
</feature>
<keyword evidence="4" id="KW-1185">Reference proteome</keyword>
<dbReference type="Proteomes" id="UP001528920">
    <property type="component" value="Unassembled WGS sequence"/>
</dbReference>
<organism evidence="3 4">
    <name type="scientific">Paralabilibaculum antarcticum</name>
    <dbReference type="NCBI Taxonomy" id="2912572"/>
    <lineage>
        <taxon>Bacteria</taxon>
        <taxon>Pseudomonadati</taxon>
        <taxon>Bacteroidota</taxon>
        <taxon>Bacteroidia</taxon>
        <taxon>Marinilabiliales</taxon>
        <taxon>Marinifilaceae</taxon>
        <taxon>Paralabilibaculum</taxon>
    </lineage>
</organism>
<keyword evidence="1" id="KW-0472">Membrane</keyword>
<comment type="caution">
    <text evidence="3">The sequence shown here is derived from an EMBL/GenBank/DDBJ whole genome shotgun (WGS) entry which is preliminary data.</text>
</comment>
<keyword evidence="1" id="KW-0812">Transmembrane</keyword>
<dbReference type="EMBL" id="JAKJSC010000002">
    <property type="protein sequence ID" value="MDE5418751.1"/>
    <property type="molecule type" value="Genomic_DNA"/>
</dbReference>
<dbReference type="InterPro" id="IPR007349">
    <property type="entry name" value="DUF418"/>
</dbReference>
<feature type="transmembrane region" description="Helical" evidence="1">
    <location>
        <begin position="364"/>
        <end position="383"/>
    </location>
</feature>
<accession>A0ABT5VTK2</accession>
<reference evidence="3 4" key="1">
    <citation type="submission" date="2022-01" db="EMBL/GenBank/DDBJ databases">
        <title>Labilibaculum sp. nov, a marine bacterium isolated from Antarctica.</title>
        <authorList>
            <person name="Dai W."/>
        </authorList>
    </citation>
    <scope>NUCLEOTIDE SEQUENCE [LARGE SCALE GENOMIC DNA]</scope>
    <source>
        <strain evidence="3 4">DW002</strain>
    </source>
</reference>
<feature type="transmembrane region" description="Helical" evidence="1">
    <location>
        <begin position="20"/>
        <end position="39"/>
    </location>
</feature>
<evidence type="ECO:0000313" key="3">
    <source>
        <dbReference type="EMBL" id="MDE5418751.1"/>
    </source>
</evidence>
<feature type="transmembrane region" description="Helical" evidence="1">
    <location>
        <begin position="219"/>
        <end position="241"/>
    </location>
</feature>
<feature type="transmembrane region" description="Helical" evidence="1">
    <location>
        <begin position="253"/>
        <end position="274"/>
    </location>
</feature>